<dbReference type="Gene3D" id="3.40.470.10">
    <property type="entry name" value="Uracil-DNA glycosylase-like domain"/>
    <property type="match status" value="1"/>
</dbReference>
<proteinExistence type="predicted"/>
<dbReference type="InterPro" id="IPR036895">
    <property type="entry name" value="Uracil-DNA_glycosylase-like_sf"/>
</dbReference>
<reference evidence="3" key="1">
    <citation type="journal article" date="2019" name="Int. J. Syst. Evol. Microbiol.">
        <title>The Global Catalogue of Microorganisms (GCM) 10K type strain sequencing project: providing services to taxonomists for standard genome sequencing and annotation.</title>
        <authorList>
            <consortium name="The Broad Institute Genomics Platform"/>
            <consortium name="The Broad Institute Genome Sequencing Center for Infectious Disease"/>
            <person name="Wu L."/>
            <person name="Ma J."/>
        </authorList>
    </citation>
    <scope>NUCLEOTIDE SEQUENCE [LARGE SCALE GENOMIC DNA]</scope>
    <source>
        <strain evidence="3">NBRC 112416</strain>
    </source>
</reference>
<comment type="caution">
    <text evidence="2">The sequence shown here is derived from an EMBL/GenBank/DDBJ whole genome shotgun (WGS) entry which is preliminary data.</text>
</comment>
<gene>
    <name evidence="2" type="ORF">GCM10010862_05550</name>
</gene>
<protein>
    <recommendedName>
        <fullName evidence="1">Uracil-DNA glycosylase-like domain-containing protein</fullName>
    </recommendedName>
</protein>
<sequence>MHLSGIPWQDDSGDRLREWTGLEPNEFYDPAKVALVPMGFCYPGKAAGGDAPPRPECAPRWHNLILELLPADRLTLLVGSYAQQYYLPKDAGKTLVDRVRGFDRFAPAIFPTPHPSWRSVGWRKRNPWFDADLLPALRAAIRNQLDRA</sequence>
<dbReference type="Proteomes" id="UP001156691">
    <property type="component" value="Unassembled WGS sequence"/>
</dbReference>
<dbReference type="InterPro" id="IPR047124">
    <property type="entry name" value="HI_0220.2"/>
</dbReference>
<evidence type="ECO:0000313" key="2">
    <source>
        <dbReference type="EMBL" id="GLQ53297.1"/>
    </source>
</evidence>
<feature type="domain" description="Uracil-DNA glycosylase-like" evidence="1">
    <location>
        <begin position="2"/>
        <end position="138"/>
    </location>
</feature>
<dbReference type="InterPro" id="IPR005122">
    <property type="entry name" value="Uracil-DNA_glycosylase-like"/>
</dbReference>
<dbReference type="EMBL" id="BSNS01000003">
    <property type="protein sequence ID" value="GLQ53297.1"/>
    <property type="molecule type" value="Genomic_DNA"/>
</dbReference>
<dbReference type="CDD" id="cd10033">
    <property type="entry name" value="UDG_like"/>
    <property type="match status" value="1"/>
</dbReference>
<evidence type="ECO:0000313" key="3">
    <source>
        <dbReference type="Proteomes" id="UP001156691"/>
    </source>
</evidence>
<dbReference type="SMART" id="SM00987">
    <property type="entry name" value="UreE_C"/>
    <property type="match status" value="1"/>
</dbReference>
<dbReference type="SUPFAM" id="SSF52141">
    <property type="entry name" value="Uracil-DNA glycosylase-like"/>
    <property type="match status" value="1"/>
</dbReference>
<dbReference type="SMART" id="SM00986">
    <property type="entry name" value="UDG"/>
    <property type="match status" value="1"/>
</dbReference>
<dbReference type="PANTHER" id="PTHR42160:SF1">
    <property type="entry name" value="URACIL-DNA GLYCOSYLASE SUPERFAMILY PROTEIN"/>
    <property type="match status" value="1"/>
</dbReference>
<dbReference type="PANTHER" id="PTHR42160">
    <property type="entry name" value="URACIL-DNA GLYCOSYLASE SUPERFAMILY PROTEIN"/>
    <property type="match status" value="1"/>
</dbReference>
<accession>A0ABQ5VZQ3</accession>
<evidence type="ECO:0000259" key="1">
    <source>
        <dbReference type="SMART" id="SM00986"/>
    </source>
</evidence>
<dbReference type="Pfam" id="PF03167">
    <property type="entry name" value="UDG"/>
    <property type="match status" value="1"/>
</dbReference>
<organism evidence="2 3">
    <name type="scientific">Devosia nitrariae</name>
    <dbReference type="NCBI Taxonomy" id="2071872"/>
    <lineage>
        <taxon>Bacteria</taxon>
        <taxon>Pseudomonadati</taxon>
        <taxon>Pseudomonadota</taxon>
        <taxon>Alphaproteobacteria</taxon>
        <taxon>Hyphomicrobiales</taxon>
        <taxon>Devosiaceae</taxon>
        <taxon>Devosia</taxon>
    </lineage>
</organism>
<name>A0ABQ5VZQ3_9HYPH</name>
<keyword evidence="3" id="KW-1185">Reference proteome</keyword>